<sequence>MCGHDPRHRLVMRCRTIMRVTRTLKPLPVFCNILQPSHSSAPIFYSQLKNIGRIHDLSRGSIVLGLKTVLIEFQSIFKLPQAYPPGQATVLSSSGLG</sequence>
<proteinExistence type="predicted"/>
<name>A0ACD3AU71_9AGAR</name>
<accession>A0ACD3AU71</accession>
<organism evidence="1 2">
    <name type="scientific">Pluteus cervinus</name>
    <dbReference type="NCBI Taxonomy" id="181527"/>
    <lineage>
        <taxon>Eukaryota</taxon>
        <taxon>Fungi</taxon>
        <taxon>Dikarya</taxon>
        <taxon>Basidiomycota</taxon>
        <taxon>Agaricomycotina</taxon>
        <taxon>Agaricomycetes</taxon>
        <taxon>Agaricomycetidae</taxon>
        <taxon>Agaricales</taxon>
        <taxon>Pluteineae</taxon>
        <taxon>Pluteaceae</taxon>
        <taxon>Pluteus</taxon>
    </lineage>
</organism>
<dbReference type="EMBL" id="ML208329">
    <property type="protein sequence ID" value="TFK69518.1"/>
    <property type="molecule type" value="Genomic_DNA"/>
</dbReference>
<evidence type="ECO:0000313" key="2">
    <source>
        <dbReference type="Proteomes" id="UP000308600"/>
    </source>
</evidence>
<dbReference type="Proteomes" id="UP000308600">
    <property type="component" value="Unassembled WGS sequence"/>
</dbReference>
<evidence type="ECO:0000313" key="1">
    <source>
        <dbReference type="EMBL" id="TFK69518.1"/>
    </source>
</evidence>
<keyword evidence="2" id="KW-1185">Reference proteome</keyword>
<protein>
    <submittedName>
        <fullName evidence="1">Uncharacterized protein</fullName>
    </submittedName>
</protein>
<reference evidence="1 2" key="1">
    <citation type="journal article" date="2019" name="Nat. Ecol. Evol.">
        <title>Megaphylogeny resolves global patterns of mushroom evolution.</title>
        <authorList>
            <person name="Varga T."/>
            <person name="Krizsan K."/>
            <person name="Foldi C."/>
            <person name="Dima B."/>
            <person name="Sanchez-Garcia M."/>
            <person name="Sanchez-Ramirez S."/>
            <person name="Szollosi G.J."/>
            <person name="Szarkandi J.G."/>
            <person name="Papp V."/>
            <person name="Albert L."/>
            <person name="Andreopoulos W."/>
            <person name="Angelini C."/>
            <person name="Antonin V."/>
            <person name="Barry K.W."/>
            <person name="Bougher N.L."/>
            <person name="Buchanan P."/>
            <person name="Buyck B."/>
            <person name="Bense V."/>
            <person name="Catcheside P."/>
            <person name="Chovatia M."/>
            <person name="Cooper J."/>
            <person name="Damon W."/>
            <person name="Desjardin D."/>
            <person name="Finy P."/>
            <person name="Geml J."/>
            <person name="Haridas S."/>
            <person name="Hughes K."/>
            <person name="Justo A."/>
            <person name="Karasinski D."/>
            <person name="Kautmanova I."/>
            <person name="Kiss B."/>
            <person name="Kocsube S."/>
            <person name="Kotiranta H."/>
            <person name="LaButti K.M."/>
            <person name="Lechner B.E."/>
            <person name="Liimatainen K."/>
            <person name="Lipzen A."/>
            <person name="Lukacs Z."/>
            <person name="Mihaltcheva S."/>
            <person name="Morgado L.N."/>
            <person name="Niskanen T."/>
            <person name="Noordeloos M.E."/>
            <person name="Ohm R.A."/>
            <person name="Ortiz-Santana B."/>
            <person name="Ovrebo C."/>
            <person name="Racz N."/>
            <person name="Riley R."/>
            <person name="Savchenko A."/>
            <person name="Shiryaev A."/>
            <person name="Soop K."/>
            <person name="Spirin V."/>
            <person name="Szebenyi C."/>
            <person name="Tomsovsky M."/>
            <person name="Tulloss R.E."/>
            <person name="Uehling J."/>
            <person name="Grigoriev I.V."/>
            <person name="Vagvolgyi C."/>
            <person name="Papp T."/>
            <person name="Martin F.M."/>
            <person name="Miettinen O."/>
            <person name="Hibbett D.S."/>
            <person name="Nagy L.G."/>
        </authorList>
    </citation>
    <scope>NUCLEOTIDE SEQUENCE [LARGE SCALE GENOMIC DNA]</scope>
    <source>
        <strain evidence="1 2">NL-1719</strain>
    </source>
</reference>
<gene>
    <name evidence="1" type="ORF">BDN72DRAFT_609503</name>
</gene>